<feature type="transmembrane region" description="Helical" evidence="8">
    <location>
        <begin position="214"/>
        <end position="231"/>
    </location>
</feature>
<feature type="transmembrane region" description="Helical" evidence="8">
    <location>
        <begin position="20"/>
        <end position="38"/>
    </location>
</feature>
<dbReference type="InterPro" id="IPR011606">
    <property type="entry name" value="Brnchd-chn_aa_trnsp_permease"/>
</dbReference>
<dbReference type="PANTHER" id="PTHR34979:SF1">
    <property type="entry name" value="INNER MEMBRANE PROTEIN YGAZ"/>
    <property type="match status" value="1"/>
</dbReference>
<gene>
    <name evidence="9" type="ORF">M8009_17555</name>
</gene>
<feature type="transmembrane region" description="Helical" evidence="8">
    <location>
        <begin position="167"/>
        <end position="183"/>
    </location>
</feature>
<comment type="caution">
    <text evidence="9">The sequence shown here is derived from an EMBL/GenBank/DDBJ whole genome shotgun (WGS) entry which is preliminary data.</text>
</comment>
<comment type="subcellular location">
    <subcellularLocation>
        <location evidence="1">Cell membrane</location>
        <topology evidence="1">Multi-pass membrane protein</topology>
    </subcellularLocation>
</comment>
<accession>A0ABT0T5C0</accession>
<keyword evidence="10" id="KW-1185">Reference proteome</keyword>
<evidence type="ECO:0000313" key="9">
    <source>
        <dbReference type="EMBL" id="MCL7942093.1"/>
    </source>
</evidence>
<dbReference type="Proteomes" id="UP001165369">
    <property type="component" value="Unassembled WGS sequence"/>
</dbReference>
<evidence type="ECO:0000256" key="4">
    <source>
        <dbReference type="ARBA" id="ARBA00022475"/>
    </source>
</evidence>
<keyword evidence="5 8" id="KW-0812">Transmembrane</keyword>
<dbReference type="EMBL" id="JAMJPK010000010">
    <property type="protein sequence ID" value="MCL7942093.1"/>
    <property type="molecule type" value="Genomic_DNA"/>
</dbReference>
<dbReference type="RefSeq" id="WP_250063550.1">
    <property type="nucleotide sequence ID" value="NZ_JAMJPK010000010.1"/>
</dbReference>
<evidence type="ECO:0000256" key="6">
    <source>
        <dbReference type="ARBA" id="ARBA00022989"/>
    </source>
</evidence>
<comment type="similarity">
    <text evidence="2">Belongs to the AzlC family.</text>
</comment>
<feature type="transmembrane region" description="Helical" evidence="8">
    <location>
        <begin position="133"/>
        <end position="161"/>
    </location>
</feature>
<proteinExistence type="inferred from homology"/>
<keyword evidence="4" id="KW-1003">Cell membrane</keyword>
<evidence type="ECO:0000256" key="3">
    <source>
        <dbReference type="ARBA" id="ARBA00022448"/>
    </source>
</evidence>
<keyword evidence="7 8" id="KW-0472">Membrane</keyword>
<protein>
    <submittedName>
        <fullName evidence="9">AzlC family ABC transporter permease</fullName>
    </submittedName>
</protein>
<evidence type="ECO:0000256" key="1">
    <source>
        <dbReference type="ARBA" id="ARBA00004651"/>
    </source>
</evidence>
<organism evidence="9 10">
    <name type="scientific">Halomonas gemina</name>
    <dbReference type="NCBI Taxonomy" id="2945105"/>
    <lineage>
        <taxon>Bacteria</taxon>
        <taxon>Pseudomonadati</taxon>
        <taxon>Pseudomonadota</taxon>
        <taxon>Gammaproteobacteria</taxon>
        <taxon>Oceanospirillales</taxon>
        <taxon>Halomonadaceae</taxon>
        <taxon>Halomonas</taxon>
    </lineage>
</organism>
<evidence type="ECO:0000256" key="8">
    <source>
        <dbReference type="SAM" id="Phobius"/>
    </source>
</evidence>
<evidence type="ECO:0000256" key="5">
    <source>
        <dbReference type="ARBA" id="ARBA00022692"/>
    </source>
</evidence>
<evidence type="ECO:0000256" key="2">
    <source>
        <dbReference type="ARBA" id="ARBA00010735"/>
    </source>
</evidence>
<name>A0ABT0T5C0_9GAMM</name>
<feature type="transmembrane region" description="Helical" evidence="8">
    <location>
        <begin position="190"/>
        <end position="208"/>
    </location>
</feature>
<dbReference type="Pfam" id="PF03591">
    <property type="entry name" value="AzlC"/>
    <property type="match status" value="1"/>
</dbReference>
<evidence type="ECO:0000313" key="10">
    <source>
        <dbReference type="Proteomes" id="UP001165369"/>
    </source>
</evidence>
<dbReference type="PANTHER" id="PTHR34979">
    <property type="entry name" value="INNER MEMBRANE PROTEIN YGAZ"/>
    <property type="match status" value="1"/>
</dbReference>
<sequence>MTPPDTSRPTPGHLVDGFRRMAPLSLFVIVFGLAFGVAALQQGLSAAETLLMSGLVFAGAAQFATLELWGDTIPLLPLVAITLAINARHLLMGAAFYPHLRDLPSGRRYASLLLLSDANWAMAMTGETTAARLGILVGGGLALWSTWMIGTGLGVAFGSGISEPDRFGLDAIMGCFLLAMLVGDKRDLGVLLPWGAAALAALAAMAWLPPHAHVIVGALAGGVVGLLLPPASKETPP</sequence>
<keyword evidence="6 8" id="KW-1133">Transmembrane helix</keyword>
<reference evidence="9" key="1">
    <citation type="submission" date="2022-05" db="EMBL/GenBank/DDBJ databases">
        <title>Halomonas geminus sp. nov. and Halomonas llamarensis sp. nov. isolated from high-altitude salars of the Atacama Desert.</title>
        <authorList>
            <person name="Hintersatz C."/>
            <person name="Rojas L.A."/>
            <person name="Wei T.-S."/>
            <person name="Kutschke S."/>
            <person name="Lehmann F."/>
            <person name="Jain R."/>
            <person name="Pollmann K."/>
        </authorList>
    </citation>
    <scope>NUCLEOTIDE SEQUENCE</scope>
    <source>
        <strain evidence="9">ATCH28</strain>
    </source>
</reference>
<evidence type="ECO:0000256" key="7">
    <source>
        <dbReference type="ARBA" id="ARBA00023136"/>
    </source>
</evidence>
<keyword evidence="3" id="KW-0813">Transport</keyword>